<dbReference type="Proteomes" id="UP000320580">
    <property type="component" value="Chromosome"/>
</dbReference>
<sequence>MRAAVADGGRRVSIHVADEDSMALVTVLSHCAGAPDDDALLRSIAEVSSVRSCGTDAAPDGRRVWALFDAGPVTSQRRAAGAVPGL</sequence>
<accession>A0A5B8JS54</accession>
<gene>
    <name evidence="1" type="ORF">FQU76_08875</name>
</gene>
<dbReference type="OrthoDB" id="4266647at2"/>
<name>A0A5B8JS54_9ACTN</name>
<keyword evidence="2" id="KW-1185">Reference proteome</keyword>
<evidence type="ECO:0000313" key="2">
    <source>
        <dbReference type="Proteomes" id="UP000320580"/>
    </source>
</evidence>
<dbReference type="EMBL" id="CP042266">
    <property type="protein sequence ID" value="QDY80870.1"/>
    <property type="molecule type" value="Genomic_DNA"/>
</dbReference>
<proteinExistence type="predicted"/>
<protein>
    <submittedName>
        <fullName evidence="1">Uncharacterized protein</fullName>
    </submittedName>
</protein>
<reference evidence="1 2" key="1">
    <citation type="submission" date="2019-07" db="EMBL/GenBank/DDBJ databases">
        <authorList>
            <person name="Zhu P."/>
        </authorList>
    </citation>
    <scope>NUCLEOTIDE SEQUENCE [LARGE SCALE GENOMIC DNA]</scope>
    <source>
        <strain evidence="1 2">SSL-25</strain>
    </source>
</reference>
<dbReference type="AlphaFoldDB" id="A0A5B8JS54"/>
<dbReference type="KEGG" id="sqz:FQU76_08875"/>
<organism evidence="1 2">
    <name type="scientific">Streptomyces qinzhouensis</name>
    <dbReference type="NCBI Taxonomy" id="2599401"/>
    <lineage>
        <taxon>Bacteria</taxon>
        <taxon>Bacillati</taxon>
        <taxon>Actinomycetota</taxon>
        <taxon>Actinomycetes</taxon>
        <taxon>Kitasatosporales</taxon>
        <taxon>Streptomycetaceae</taxon>
        <taxon>Streptomyces</taxon>
    </lineage>
</organism>
<evidence type="ECO:0000313" key="1">
    <source>
        <dbReference type="EMBL" id="QDY80870.1"/>
    </source>
</evidence>